<dbReference type="Pfam" id="PF05701">
    <property type="entry name" value="WEMBL"/>
    <property type="match status" value="1"/>
</dbReference>
<keyword evidence="2 3" id="KW-0175">Coiled coil</keyword>
<protein>
    <recommendedName>
        <fullName evidence="7">WEB family protein</fullName>
    </recommendedName>
</protein>
<dbReference type="InterPro" id="IPR008545">
    <property type="entry name" value="Web"/>
</dbReference>
<dbReference type="GO" id="GO:0009904">
    <property type="term" value="P:chloroplast accumulation movement"/>
    <property type="evidence" value="ECO:0007669"/>
    <property type="project" value="TreeGrafter"/>
</dbReference>
<evidence type="ECO:0000256" key="2">
    <source>
        <dbReference type="ARBA" id="ARBA00023054"/>
    </source>
</evidence>
<feature type="region of interest" description="Disordered" evidence="4">
    <location>
        <begin position="17"/>
        <end position="42"/>
    </location>
</feature>
<evidence type="ECO:0000256" key="1">
    <source>
        <dbReference type="ARBA" id="ARBA00005485"/>
    </source>
</evidence>
<organism evidence="5 6">
    <name type="scientific">Hevea brasiliensis</name>
    <name type="common">Para rubber tree</name>
    <name type="synonym">Siphonia brasiliensis</name>
    <dbReference type="NCBI Taxonomy" id="3981"/>
    <lineage>
        <taxon>Eukaryota</taxon>
        <taxon>Viridiplantae</taxon>
        <taxon>Streptophyta</taxon>
        <taxon>Embryophyta</taxon>
        <taxon>Tracheophyta</taxon>
        <taxon>Spermatophyta</taxon>
        <taxon>Magnoliopsida</taxon>
        <taxon>eudicotyledons</taxon>
        <taxon>Gunneridae</taxon>
        <taxon>Pentapetalae</taxon>
        <taxon>rosids</taxon>
        <taxon>fabids</taxon>
        <taxon>Malpighiales</taxon>
        <taxon>Euphorbiaceae</taxon>
        <taxon>Crotonoideae</taxon>
        <taxon>Micrandreae</taxon>
        <taxon>Hevea</taxon>
    </lineage>
</organism>
<evidence type="ECO:0000256" key="4">
    <source>
        <dbReference type="SAM" id="MobiDB-lite"/>
    </source>
</evidence>
<accession>A0A6A6MV52</accession>
<dbReference type="GO" id="GO:0009903">
    <property type="term" value="P:chloroplast avoidance movement"/>
    <property type="evidence" value="ECO:0007669"/>
    <property type="project" value="TreeGrafter"/>
</dbReference>
<dbReference type="GO" id="GO:0005829">
    <property type="term" value="C:cytosol"/>
    <property type="evidence" value="ECO:0007669"/>
    <property type="project" value="TreeGrafter"/>
</dbReference>
<dbReference type="Proteomes" id="UP000467840">
    <property type="component" value="Chromosome 15"/>
</dbReference>
<keyword evidence="6" id="KW-1185">Reference proteome</keyword>
<sequence>MGEIDTKPIEPVQVALTMFGEKSEQRKHRRSSGCSGDEMDKEKDFEALQKDLANYKVQLEAKDAAYLQLLHKLEHYQKTADELSTQLKNSEVERDVCLEERREARFRIDELEAKIKEMGDQLLESGKINEQLSHVLGELKAAQGELLSMEMELAAATEAKLKALMQAELMASAANMEKERAEELLKRVIDLNEAVFLSKQAAEAVKFSTLSEKDAEKKEASDTEAQTQKILEDMKTLQEMMQELENNLRAKSVFIDSLQVELNQANELLRSSDKAVSVVINDLNQLKADLKGKEKENSDQAIYIGELENEMNQLKLELKNANDEVTRLNCEVEMLTDELEKVKSEMEEIMERENHAHIEIALLKAELHKGRSKIAAAEAAEARAGNVKSGLHLAVQELEVEAEEAKKENERLKQGSDMAAEERLDISLVGTEEYESLISRAAKVNQSATKDLNRLENRNELETLKKELEVATAKVSEFRTRTEQAITRAEAAERAKLALEDQLRKWREQKKRRRLH</sequence>
<reference evidence="5 6" key="1">
    <citation type="journal article" date="2020" name="Mol. Plant">
        <title>The Chromosome-Based Rubber Tree Genome Provides New Insights into Spurge Genome Evolution and Rubber Biosynthesis.</title>
        <authorList>
            <person name="Liu J."/>
            <person name="Shi C."/>
            <person name="Shi C.C."/>
            <person name="Li W."/>
            <person name="Zhang Q.J."/>
            <person name="Zhang Y."/>
            <person name="Li K."/>
            <person name="Lu H.F."/>
            <person name="Shi C."/>
            <person name="Zhu S.T."/>
            <person name="Xiao Z.Y."/>
            <person name="Nan H."/>
            <person name="Yue Y."/>
            <person name="Zhu X.G."/>
            <person name="Wu Y."/>
            <person name="Hong X.N."/>
            <person name="Fan G.Y."/>
            <person name="Tong Y."/>
            <person name="Zhang D."/>
            <person name="Mao C.L."/>
            <person name="Liu Y.L."/>
            <person name="Hao S.J."/>
            <person name="Liu W.Q."/>
            <person name="Lv M.Q."/>
            <person name="Zhang H.B."/>
            <person name="Liu Y."/>
            <person name="Hu-Tang G.R."/>
            <person name="Wang J.P."/>
            <person name="Wang J.H."/>
            <person name="Sun Y.H."/>
            <person name="Ni S.B."/>
            <person name="Chen W.B."/>
            <person name="Zhang X.C."/>
            <person name="Jiao Y.N."/>
            <person name="Eichler E.E."/>
            <person name="Li G.H."/>
            <person name="Liu X."/>
            <person name="Gao L.Z."/>
        </authorList>
    </citation>
    <scope>NUCLEOTIDE SEQUENCE [LARGE SCALE GENOMIC DNA]</scope>
    <source>
        <strain evidence="6">cv. GT1</strain>
        <tissue evidence="5">Leaf</tissue>
    </source>
</reference>
<proteinExistence type="inferred from homology"/>
<evidence type="ECO:0000256" key="3">
    <source>
        <dbReference type="SAM" id="Coils"/>
    </source>
</evidence>
<dbReference type="PANTHER" id="PTHR32054:SF17">
    <property type="entry name" value="EXPRESSED PROTEIN"/>
    <property type="match status" value="1"/>
</dbReference>
<comment type="similarity">
    <text evidence="1">Belongs to the WEB family.</text>
</comment>
<dbReference type="AlphaFoldDB" id="A0A6A6MV52"/>
<feature type="coiled-coil region" evidence="3">
    <location>
        <begin position="388"/>
        <end position="509"/>
    </location>
</feature>
<feature type="coiled-coil region" evidence="3">
    <location>
        <begin position="45"/>
        <end position="194"/>
    </location>
</feature>
<gene>
    <name evidence="5" type="ORF">GH714_040848</name>
</gene>
<name>A0A6A6MV52_HEVBR</name>
<dbReference type="PANTHER" id="PTHR32054">
    <property type="entry name" value="HEAVY CHAIN, PUTATIVE, EXPRESSED-RELATED-RELATED"/>
    <property type="match status" value="1"/>
</dbReference>
<evidence type="ECO:0000313" key="6">
    <source>
        <dbReference type="Proteomes" id="UP000467840"/>
    </source>
</evidence>
<feature type="coiled-coil region" evidence="3">
    <location>
        <begin position="227"/>
        <end position="352"/>
    </location>
</feature>
<evidence type="ECO:0008006" key="7">
    <source>
        <dbReference type="Google" id="ProtNLM"/>
    </source>
</evidence>
<dbReference type="EMBL" id="JAAGAX010000005">
    <property type="protein sequence ID" value="KAF2316053.1"/>
    <property type="molecule type" value="Genomic_DNA"/>
</dbReference>
<comment type="caution">
    <text evidence="5">The sequence shown here is derived from an EMBL/GenBank/DDBJ whole genome shotgun (WGS) entry which is preliminary data.</text>
</comment>
<evidence type="ECO:0000313" key="5">
    <source>
        <dbReference type="EMBL" id="KAF2316053.1"/>
    </source>
</evidence>